<evidence type="ECO:0000256" key="1">
    <source>
        <dbReference type="ARBA" id="ARBA00004141"/>
    </source>
</evidence>
<dbReference type="SUPFAM" id="SSF103481">
    <property type="entry name" value="Multidrug resistance efflux transporter EmrE"/>
    <property type="match status" value="2"/>
</dbReference>
<comment type="subcellular location">
    <subcellularLocation>
        <location evidence="1">Membrane</location>
        <topology evidence="1">Multi-pass membrane protein</topology>
    </subcellularLocation>
</comment>
<feature type="domain" description="EamA" evidence="7">
    <location>
        <begin position="24"/>
        <end position="151"/>
    </location>
</feature>
<feature type="transmembrane region" description="Helical" evidence="6">
    <location>
        <begin position="48"/>
        <end position="68"/>
    </location>
</feature>
<dbReference type="InterPro" id="IPR050638">
    <property type="entry name" value="AA-Vitamin_Transporters"/>
</dbReference>
<comment type="caution">
    <text evidence="8">The sequence shown here is derived from an EMBL/GenBank/DDBJ whole genome shotgun (WGS) entry which is preliminary data.</text>
</comment>
<feature type="transmembrane region" description="Helical" evidence="6">
    <location>
        <begin position="20"/>
        <end position="42"/>
    </location>
</feature>
<feature type="transmembrane region" description="Helical" evidence="6">
    <location>
        <begin position="197"/>
        <end position="220"/>
    </location>
</feature>
<dbReference type="Pfam" id="PF00892">
    <property type="entry name" value="EamA"/>
    <property type="match status" value="2"/>
</dbReference>
<feature type="transmembrane region" description="Helical" evidence="6">
    <location>
        <begin position="80"/>
        <end position="101"/>
    </location>
</feature>
<feature type="transmembrane region" description="Helical" evidence="6">
    <location>
        <begin position="107"/>
        <end position="128"/>
    </location>
</feature>
<evidence type="ECO:0000313" key="8">
    <source>
        <dbReference type="EMBL" id="MFC6280838.1"/>
    </source>
</evidence>
<dbReference type="InterPro" id="IPR000620">
    <property type="entry name" value="EamA_dom"/>
</dbReference>
<protein>
    <submittedName>
        <fullName evidence="8">DMT family transporter</fullName>
    </submittedName>
</protein>
<evidence type="ECO:0000256" key="3">
    <source>
        <dbReference type="ARBA" id="ARBA00022692"/>
    </source>
</evidence>
<organism evidence="8 9">
    <name type="scientific">Polaromonas aquatica</name>
    <dbReference type="NCBI Taxonomy" id="332657"/>
    <lineage>
        <taxon>Bacteria</taxon>
        <taxon>Pseudomonadati</taxon>
        <taxon>Pseudomonadota</taxon>
        <taxon>Betaproteobacteria</taxon>
        <taxon>Burkholderiales</taxon>
        <taxon>Comamonadaceae</taxon>
        <taxon>Polaromonas</taxon>
    </lineage>
</organism>
<dbReference type="PANTHER" id="PTHR32322:SF2">
    <property type="entry name" value="EAMA DOMAIN-CONTAINING PROTEIN"/>
    <property type="match status" value="1"/>
</dbReference>
<feature type="transmembrane region" description="Helical" evidence="6">
    <location>
        <begin position="135"/>
        <end position="152"/>
    </location>
</feature>
<evidence type="ECO:0000259" key="7">
    <source>
        <dbReference type="Pfam" id="PF00892"/>
    </source>
</evidence>
<reference evidence="9" key="1">
    <citation type="journal article" date="2019" name="Int. J. Syst. Evol. Microbiol.">
        <title>The Global Catalogue of Microorganisms (GCM) 10K type strain sequencing project: providing services to taxonomists for standard genome sequencing and annotation.</title>
        <authorList>
            <consortium name="The Broad Institute Genomics Platform"/>
            <consortium name="The Broad Institute Genome Sequencing Center for Infectious Disease"/>
            <person name="Wu L."/>
            <person name="Ma J."/>
        </authorList>
    </citation>
    <scope>NUCLEOTIDE SEQUENCE [LARGE SCALE GENOMIC DNA]</scope>
    <source>
        <strain evidence="9">CCUG 39402</strain>
    </source>
</reference>
<keyword evidence="9" id="KW-1185">Reference proteome</keyword>
<feature type="transmembrane region" description="Helical" evidence="6">
    <location>
        <begin position="164"/>
        <end position="185"/>
    </location>
</feature>
<sequence length="312" mass="32996">MNSTRTLPPSAANTDVHKPWLADLLLLSAIWGASFILMRAAVPEFGPLPTAAVRVCVGALFLLPVVWWRGLMPDLRRHWARIFVVGILNSAIPFSCFAFALQSITTGLSAILNATVPMFGALVAWLWLKDRPGASRVLGLIAGFAGIAMLAWDKASFKPDASGVAPGWAVIACLVACIFYAIAASYTKRYLMGIPSLVTAAGSLIGASLAMALPTAFLWPAKMPSAHAWLAVVAAGVMCTGVAYMLFFRIIANAGPPRALSSTFLVPVFAVIYGAIFIQETITPWMVFCALVIVCGTALSTGLIRLGLSAAP</sequence>
<dbReference type="InterPro" id="IPR037185">
    <property type="entry name" value="EmrE-like"/>
</dbReference>
<keyword evidence="4 6" id="KW-1133">Transmembrane helix</keyword>
<gene>
    <name evidence="8" type="ORF">ACFQND_06290</name>
</gene>
<evidence type="ECO:0000313" key="9">
    <source>
        <dbReference type="Proteomes" id="UP001596270"/>
    </source>
</evidence>
<feature type="domain" description="EamA" evidence="7">
    <location>
        <begin position="168"/>
        <end position="300"/>
    </location>
</feature>
<keyword evidence="5 6" id="KW-0472">Membrane</keyword>
<dbReference type="RefSeq" id="WP_371437660.1">
    <property type="nucleotide sequence ID" value="NZ_JBHSRS010000014.1"/>
</dbReference>
<evidence type="ECO:0000256" key="4">
    <source>
        <dbReference type="ARBA" id="ARBA00022989"/>
    </source>
</evidence>
<evidence type="ECO:0000256" key="6">
    <source>
        <dbReference type="SAM" id="Phobius"/>
    </source>
</evidence>
<comment type="similarity">
    <text evidence="2">Belongs to the EamA transporter family.</text>
</comment>
<evidence type="ECO:0000256" key="5">
    <source>
        <dbReference type="ARBA" id="ARBA00023136"/>
    </source>
</evidence>
<dbReference type="EMBL" id="JBHSRS010000014">
    <property type="protein sequence ID" value="MFC6280838.1"/>
    <property type="molecule type" value="Genomic_DNA"/>
</dbReference>
<feature type="transmembrane region" description="Helical" evidence="6">
    <location>
        <begin position="226"/>
        <end position="247"/>
    </location>
</feature>
<feature type="transmembrane region" description="Helical" evidence="6">
    <location>
        <begin position="259"/>
        <end position="279"/>
    </location>
</feature>
<keyword evidence="3 6" id="KW-0812">Transmembrane</keyword>
<dbReference type="Proteomes" id="UP001596270">
    <property type="component" value="Unassembled WGS sequence"/>
</dbReference>
<proteinExistence type="inferred from homology"/>
<dbReference type="PANTHER" id="PTHR32322">
    <property type="entry name" value="INNER MEMBRANE TRANSPORTER"/>
    <property type="match status" value="1"/>
</dbReference>
<name>A0ABW1TVR5_9BURK</name>
<evidence type="ECO:0000256" key="2">
    <source>
        <dbReference type="ARBA" id="ARBA00007362"/>
    </source>
</evidence>
<accession>A0ABW1TVR5</accession>
<feature type="transmembrane region" description="Helical" evidence="6">
    <location>
        <begin position="285"/>
        <end position="308"/>
    </location>
</feature>